<dbReference type="Pfam" id="PF02771">
    <property type="entry name" value="Acyl-CoA_dh_N"/>
    <property type="match status" value="1"/>
</dbReference>
<dbReference type="OrthoDB" id="6430705at2759"/>
<name>A0A4Y2TBX2_ARAVE</name>
<dbReference type="InterPro" id="IPR013786">
    <property type="entry name" value="AcylCoA_DH/ox_N"/>
</dbReference>
<organism evidence="2 3">
    <name type="scientific">Araneus ventricosus</name>
    <name type="common">Orbweaver spider</name>
    <name type="synonym">Epeira ventricosa</name>
    <dbReference type="NCBI Taxonomy" id="182803"/>
    <lineage>
        <taxon>Eukaryota</taxon>
        <taxon>Metazoa</taxon>
        <taxon>Ecdysozoa</taxon>
        <taxon>Arthropoda</taxon>
        <taxon>Chelicerata</taxon>
        <taxon>Arachnida</taxon>
        <taxon>Araneae</taxon>
        <taxon>Araneomorphae</taxon>
        <taxon>Entelegynae</taxon>
        <taxon>Araneoidea</taxon>
        <taxon>Araneidae</taxon>
        <taxon>Araneus</taxon>
    </lineage>
</organism>
<dbReference type="Gene3D" id="1.10.540.10">
    <property type="entry name" value="Acyl-CoA dehydrogenase/oxidase, N-terminal domain"/>
    <property type="match status" value="1"/>
</dbReference>
<feature type="domain" description="Acyl-CoA dehydrogenase/oxidase N-terminal" evidence="1">
    <location>
        <begin position="34"/>
        <end position="70"/>
    </location>
</feature>
<evidence type="ECO:0000313" key="2">
    <source>
        <dbReference type="EMBL" id="GBN97470.1"/>
    </source>
</evidence>
<proteinExistence type="predicted"/>
<dbReference type="AlphaFoldDB" id="A0A4Y2TBX2"/>
<dbReference type="SUPFAM" id="SSF56645">
    <property type="entry name" value="Acyl-CoA dehydrogenase NM domain-like"/>
    <property type="match status" value="1"/>
</dbReference>
<accession>A0A4Y2TBX2</accession>
<evidence type="ECO:0000259" key="1">
    <source>
        <dbReference type="Pfam" id="PF02771"/>
    </source>
</evidence>
<comment type="caution">
    <text evidence="2">The sequence shown here is derived from an EMBL/GenBank/DDBJ whole genome shotgun (WGS) entry which is preliminary data.</text>
</comment>
<reference evidence="2 3" key="1">
    <citation type="journal article" date="2019" name="Sci. Rep.">
        <title>Orb-weaving spider Araneus ventricosus genome elucidates the spidroin gene catalogue.</title>
        <authorList>
            <person name="Kono N."/>
            <person name="Nakamura H."/>
            <person name="Ohtoshi R."/>
            <person name="Moran D.A.P."/>
            <person name="Shinohara A."/>
            <person name="Yoshida Y."/>
            <person name="Fujiwara M."/>
            <person name="Mori M."/>
            <person name="Tomita M."/>
            <person name="Arakawa K."/>
        </authorList>
    </citation>
    <scope>NUCLEOTIDE SEQUENCE [LARGE SCALE GENOMIC DNA]</scope>
</reference>
<dbReference type="InterPro" id="IPR009100">
    <property type="entry name" value="AcylCoA_DH/oxidase_NM_dom_sf"/>
</dbReference>
<keyword evidence="3" id="KW-1185">Reference proteome</keyword>
<protein>
    <recommendedName>
        <fullName evidence="1">Acyl-CoA dehydrogenase/oxidase N-terminal domain-containing protein</fullName>
    </recommendedName>
</protein>
<gene>
    <name evidence="2" type="ORF">AVEN_70298_1</name>
</gene>
<sequence length="73" mass="8402">MLSRTSFAVRILGHNVMKHTIGLRAISNSFTLPETHKILQKTCREFAEKELQPIAAKIDKEHLYPKEQVKCLL</sequence>
<dbReference type="Proteomes" id="UP000499080">
    <property type="component" value="Unassembled WGS sequence"/>
</dbReference>
<dbReference type="InterPro" id="IPR037069">
    <property type="entry name" value="AcylCoA_DH/ox_N_sf"/>
</dbReference>
<dbReference type="GO" id="GO:0016627">
    <property type="term" value="F:oxidoreductase activity, acting on the CH-CH group of donors"/>
    <property type="evidence" value="ECO:0007669"/>
    <property type="project" value="InterPro"/>
</dbReference>
<evidence type="ECO:0000313" key="3">
    <source>
        <dbReference type="Proteomes" id="UP000499080"/>
    </source>
</evidence>
<dbReference type="EMBL" id="BGPR01027186">
    <property type="protein sequence ID" value="GBN97470.1"/>
    <property type="molecule type" value="Genomic_DNA"/>
</dbReference>
<dbReference type="GO" id="GO:0050660">
    <property type="term" value="F:flavin adenine dinucleotide binding"/>
    <property type="evidence" value="ECO:0007669"/>
    <property type="project" value="InterPro"/>
</dbReference>